<keyword evidence="2" id="KW-0346">Stress response</keyword>
<keyword evidence="3" id="KW-1185">Reference proteome</keyword>
<dbReference type="Proteomes" id="UP001219518">
    <property type="component" value="Unassembled WGS sequence"/>
</dbReference>
<sequence length="216" mass="22281">MSASMSSASTVSSALLQLNGTAATTTMSPEQREQLRVEFFRTYDMMTGVRIAATLGGFFGMMVLLVLYKSRCRPRKTAIKEVRLAAAKAVVEEEDQQEAVAAAIYMQTVVTGRVPRRSLGALSAPVGPVAAWLAPRGAGEVPGAAPGAAGAGPGAGAGLSPRGSVAYSLGACYGRSRPASFEEDAAGDPLPLPVRFSSLSGCSLLDAKVAISSVRR</sequence>
<proteinExistence type="predicted"/>
<evidence type="ECO:0000313" key="3">
    <source>
        <dbReference type="Proteomes" id="UP001219518"/>
    </source>
</evidence>
<reference evidence="2" key="1">
    <citation type="submission" date="2021-07" db="EMBL/GenBank/DDBJ databases">
        <authorList>
            <person name="Catto M.A."/>
            <person name="Jacobson A."/>
            <person name="Kennedy G."/>
            <person name="Labadie P."/>
            <person name="Hunt B.G."/>
            <person name="Srinivasan R."/>
        </authorList>
    </citation>
    <scope>NUCLEOTIDE SEQUENCE</scope>
    <source>
        <strain evidence="2">PL_HMW_Pooled</strain>
        <tissue evidence="2">Head</tissue>
    </source>
</reference>
<dbReference type="EMBL" id="JAHWGI010000723">
    <property type="protein sequence ID" value="KAK3917405.1"/>
    <property type="molecule type" value="Genomic_DNA"/>
</dbReference>
<comment type="caution">
    <text evidence="2">The sequence shown here is derived from an EMBL/GenBank/DDBJ whole genome shotgun (WGS) entry which is preliminary data.</text>
</comment>
<evidence type="ECO:0000313" key="2">
    <source>
        <dbReference type="EMBL" id="KAK3917405.1"/>
    </source>
</evidence>
<gene>
    <name evidence="2" type="ORF">KUF71_006936</name>
</gene>
<protein>
    <submittedName>
        <fullName evidence="2">Heat shock 70 kDa protein 15</fullName>
    </submittedName>
</protein>
<accession>A0AAE1LFD7</accession>
<keyword evidence="1" id="KW-0472">Membrane</keyword>
<name>A0AAE1LFD7_9NEOP</name>
<keyword evidence="1" id="KW-0812">Transmembrane</keyword>
<keyword evidence="1" id="KW-1133">Transmembrane helix</keyword>
<feature type="transmembrane region" description="Helical" evidence="1">
    <location>
        <begin position="47"/>
        <end position="68"/>
    </location>
</feature>
<dbReference type="AlphaFoldDB" id="A0AAE1LFD7"/>
<organism evidence="2 3">
    <name type="scientific">Frankliniella fusca</name>
    <dbReference type="NCBI Taxonomy" id="407009"/>
    <lineage>
        <taxon>Eukaryota</taxon>
        <taxon>Metazoa</taxon>
        <taxon>Ecdysozoa</taxon>
        <taxon>Arthropoda</taxon>
        <taxon>Hexapoda</taxon>
        <taxon>Insecta</taxon>
        <taxon>Pterygota</taxon>
        <taxon>Neoptera</taxon>
        <taxon>Paraneoptera</taxon>
        <taxon>Thysanoptera</taxon>
        <taxon>Terebrantia</taxon>
        <taxon>Thripoidea</taxon>
        <taxon>Thripidae</taxon>
        <taxon>Frankliniella</taxon>
    </lineage>
</organism>
<evidence type="ECO:0000256" key="1">
    <source>
        <dbReference type="SAM" id="Phobius"/>
    </source>
</evidence>
<reference evidence="2" key="2">
    <citation type="journal article" date="2023" name="BMC Genomics">
        <title>Pest status, molecular evolution, and epigenetic factors derived from the genome assembly of Frankliniella fusca, a thysanopteran phytovirus vector.</title>
        <authorList>
            <person name="Catto M.A."/>
            <person name="Labadie P.E."/>
            <person name="Jacobson A.L."/>
            <person name="Kennedy G.G."/>
            <person name="Srinivasan R."/>
            <person name="Hunt B.G."/>
        </authorList>
    </citation>
    <scope>NUCLEOTIDE SEQUENCE</scope>
    <source>
        <strain evidence="2">PL_HMW_Pooled</strain>
    </source>
</reference>